<dbReference type="Pfam" id="PF00106">
    <property type="entry name" value="adh_short"/>
    <property type="match status" value="1"/>
</dbReference>
<dbReference type="SUPFAM" id="SSF51735">
    <property type="entry name" value="NAD(P)-binding Rossmann-fold domains"/>
    <property type="match status" value="1"/>
</dbReference>
<evidence type="ECO:0000313" key="1">
    <source>
        <dbReference type="EMBL" id="NDJ92666.1"/>
    </source>
</evidence>
<dbReference type="GO" id="GO:0005737">
    <property type="term" value="C:cytoplasm"/>
    <property type="evidence" value="ECO:0007669"/>
    <property type="project" value="TreeGrafter"/>
</dbReference>
<dbReference type="InterPro" id="IPR051468">
    <property type="entry name" value="Fungal_SecMetab_SDRs"/>
</dbReference>
<dbReference type="AlphaFoldDB" id="A0A6G3MFE5"/>
<organism evidence="1">
    <name type="scientific">Henneguya salminicola</name>
    <name type="common">Myxosporean</name>
    <dbReference type="NCBI Taxonomy" id="69463"/>
    <lineage>
        <taxon>Eukaryota</taxon>
        <taxon>Metazoa</taxon>
        <taxon>Cnidaria</taxon>
        <taxon>Myxozoa</taxon>
        <taxon>Myxosporea</taxon>
        <taxon>Bivalvulida</taxon>
        <taxon>Platysporina</taxon>
        <taxon>Myxobolidae</taxon>
        <taxon>Henneguya</taxon>
    </lineage>
</organism>
<dbReference type="EMBL" id="GHBP01001243">
    <property type="protein sequence ID" value="NDJ92666.1"/>
    <property type="molecule type" value="Transcribed_RNA"/>
</dbReference>
<dbReference type="InterPro" id="IPR036291">
    <property type="entry name" value="NAD(P)-bd_dom_sf"/>
</dbReference>
<dbReference type="InterPro" id="IPR002347">
    <property type="entry name" value="SDR_fam"/>
</dbReference>
<dbReference type="PANTHER" id="PTHR43544:SF38">
    <property type="entry name" value="C-FACTOR-RELATED"/>
    <property type="match status" value="1"/>
</dbReference>
<proteinExistence type="predicted"/>
<dbReference type="PANTHER" id="PTHR43544">
    <property type="entry name" value="SHORT-CHAIN DEHYDROGENASE/REDUCTASE"/>
    <property type="match status" value="1"/>
</dbReference>
<dbReference type="Gene3D" id="3.40.50.720">
    <property type="entry name" value="NAD(P)-binding Rossmann-like Domain"/>
    <property type="match status" value="1"/>
</dbReference>
<name>A0A6G3MFE5_HENSL</name>
<dbReference type="GO" id="GO:0016491">
    <property type="term" value="F:oxidoreductase activity"/>
    <property type="evidence" value="ECO:0007669"/>
    <property type="project" value="TreeGrafter"/>
</dbReference>
<reference evidence="1" key="1">
    <citation type="submission" date="2018-11" db="EMBL/GenBank/DDBJ databases">
        <title>Henneguya salminicola genome and transcriptome.</title>
        <authorList>
            <person name="Yahalomi D."/>
            <person name="Atkinson S.D."/>
            <person name="Neuhof M."/>
            <person name="Chang E.S."/>
            <person name="Philippe H."/>
            <person name="Cartwright P."/>
            <person name="Bartholomew J.L."/>
            <person name="Huchon D."/>
        </authorList>
    </citation>
    <scope>NUCLEOTIDE SEQUENCE</scope>
    <source>
        <strain evidence="1">Hz1</strain>
        <tissue evidence="1">Whole</tissue>
    </source>
</reference>
<accession>A0A6G3MFE5</accession>
<protein>
    <submittedName>
        <fullName evidence="1">Putative oxidoreductase C24B1020 (Trinotate prediction)</fullName>
    </submittedName>
</protein>
<sequence length="149" mass="17042">MNMCDCDSSFENYLVTGANRGLGLGLVKEILEQHKPTKVIATVRNLDDCTELKELKSKYKNLYIYKLDVISVSDIENLINELQVLLKEEGLKYLINNAGYMSKGDQTKGIQHGIPPNIEQETNETFLRTYNINVVGPFMLSKVCFHYRF</sequence>